<proteinExistence type="predicted"/>
<name>A0AAT9UPL3_9POXV</name>
<dbReference type="EMBL" id="OQ865376">
    <property type="protein sequence ID" value="WHV01281.1"/>
    <property type="molecule type" value="Genomic_DNA"/>
</dbReference>
<protein>
    <submittedName>
        <fullName evidence="1">Uncharacterized protein</fullName>
    </submittedName>
</protein>
<accession>A0AAT9UPL3</accession>
<sequence length="49" mass="5866">MIYKIYTCTIILKHMRPNIEIKKYIIGDGFFIYDKDIIVILKCKNNSIK</sequence>
<evidence type="ECO:0000313" key="1">
    <source>
        <dbReference type="EMBL" id="WHV01281.1"/>
    </source>
</evidence>
<reference evidence="1" key="1">
    <citation type="submission" date="2023-04" db="EMBL/GenBank/DDBJ databases">
        <title>Genomic characterization of avipoxvirus isolates from Andean condor (Vultur gryphus).</title>
        <authorList>
            <person name="Butt S.L."/>
            <person name="Do Nascimento G.M."/>
            <person name="Tripathy D.N."/>
            <person name="Diel D.G."/>
        </authorList>
    </citation>
    <scope>NUCLEOTIDE SEQUENCE</scope>
    <source>
        <strain evidence="1">CDPV99</strain>
    </source>
</reference>
<organism evidence="1">
    <name type="scientific">Condorpox virus</name>
    <dbReference type="NCBI Taxonomy" id="3049970"/>
    <lineage>
        <taxon>Viruses</taxon>
        <taxon>Varidnaviria</taxon>
        <taxon>Bamfordvirae</taxon>
        <taxon>Nucleocytoviricota</taxon>
        <taxon>Pokkesviricetes</taxon>
        <taxon>Chitovirales</taxon>
        <taxon>Poxviridae</taxon>
        <taxon>Chordopoxvirinae</taxon>
        <taxon>Avipoxvirus</taxon>
    </lineage>
</organism>
<gene>
    <name evidence="1" type="ORF">CDPV99-165</name>
</gene>